<dbReference type="GO" id="GO:0005615">
    <property type="term" value="C:extracellular space"/>
    <property type="evidence" value="ECO:0007669"/>
    <property type="project" value="InterPro"/>
</dbReference>
<evidence type="ECO:0000313" key="2">
    <source>
        <dbReference type="EMBL" id="TCG07144.1"/>
    </source>
</evidence>
<dbReference type="InterPro" id="IPR016582">
    <property type="entry name" value="OHBut_olig_hydro_put"/>
</dbReference>
<organism evidence="2 3">
    <name type="scientific">Paraburkholderia steynii</name>
    <dbReference type="NCBI Taxonomy" id="1245441"/>
    <lineage>
        <taxon>Bacteria</taxon>
        <taxon>Pseudomonadati</taxon>
        <taxon>Pseudomonadota</taxon>
        <taxon>Betaproteobacteria</taxon>
        <taxon>Burkholderiales</taxon>
        <taxon>Burkholderiaceae</taxon>
        <taxon>Paraburkholderia</taxon>
    </lineage>
</organism>
<sequence>MDGGRRAHAADVNAIRVNADLHGKPPIIVQGRSDALVPVNHASRAYLAMNSITEGSKSQLVFFEVLNGQHFDAFLGVSGFDTRFIPVHYYNIQALNLMWNHLKGGAALPPSQVIRTVPRGGPAGAAFALTTANLPAIDDPGSDAIQVGTGVVNVPK</sequence>
<accession>A0A4R0XAG8</accession>
<protein>
    <recommendedName>
        <fullName evidence="4">D-(-)-3-hydroxybutyrate oligomer hydrolase</fullName>
    </recommendedName>
</protein>
<evidence type="ECO:0000313" key="3">
    <source>
        <dbReference type="Proteomes" id="UP000294200"/>
    </source>
</evidence>
<dbReference type="Pfam" id="PF10605">
    <property type="entry name" value="3HBOH"/>
    <property type="match status" value="1"/>
</dbReference>
<dbReference type="GO" id="GO:0019605">
    <property type="term" value="P:butyrate metabolic process"/>
    <property type="evidence" value="ECO:0007669"/>
    <property type="project" value="InterPro"/>
</dbReference>
<comment type="caution">
    <text evidence="2">The sequence shown here is derived from an EMBL/GenBank/DDBJ whole genome shotgun (WGS) entry which is preliminary data.</text>
</comment>
<keyword evidence="1" id="KW-0378">Hydrolase</keyword>
<reference evidence="2 3" key="1">
    <citation type="submission" date="2017-02" db="EMBL/GenBank/DDBJ databases">
        <title>Paraburkholderia sophoroidis sp. nov. and Paraburkholderia steynii sp. nov. rhizobial symbionts of the fynbos legume Hypocalyptus sophoroides.</title>
        <authorList>
            <person name="Steenkamp E.T."/>
            <person name="Beukes C.W."/>
            <person name="Van Zyl E."/>
            <person name="Avontuur J."/>
            <person name="Chan W.Y."/>
            <person name="Hassen A."/>
            <person name="Palmer M."/>
            <person name="Mthombeni L."/>
            <person name="Phalane F."/>
            <person name="Sereme K."/>
            <person name="Venter S.N."/>
        </authorList>
    </citation>
    <scope>NUCLEOTIDE SEQUENCE [LARGE SCALE GENOMIC DNA]</scope>
    <source>
        <strain evidence="2 3">HC1.1ba</strain>
    </source>
</reference>
<dbReference type="AlphaFoldDB" id="A0A4R0XAG8"/>
<gene>
    <name evidence="2" type="ORF">BZM27_21470</name>
</gene>
<proteinExistence type="predicted"/>
<name>A0A4R0XAG8_9BURK</name>
<dbReference type="Proteomes" id="UP000294200">
    <property type="component" value="Unassembled WGS sequence"/>
</dbReference>
<dbReference type="EMBL" id="MWML01000077">
    <property type="protein sequence ID" value="TCG07144.1"/>
    <property type="molecule type" value="Genomic_DNA"/>
</dbReference>
<dbReference type="GO" id="GO:0047989">
    <property type="term" value="F:hydroxybutyrate-dimer hydrolase activity"/>
    <property type="evidence" value="ECO:0007669"/>
    <property type="project" value="InterPro"/>
</dbReference>
<evidence type="ECO:0008006" key="4">
    <source>
        <dbReference type="Google" id="ProtNLM"/>
    </source>
</evidence>
<keyword evidence="3" id="KW-1185">Reference proteome</keyword>
<evidence type="ECO:0000256" key="1">
    <source>
        <dbReference type="ARBA" id="ARBA00022801"/>
    </source>
</evidence>